<evidence type="ECO:0000259" key="6">
    <source>
        <dbReference type="PROSITE" id="PS51503"/>
    </source>
</evidence>
<gene>
    <name evidence="8" type="primary">LOC113497877</name>
</gene>
<dbReference type="KEGG" id="tnl:113497877"/>
<evidence type="ECO:0000256" key="4">
    <source>
        <dbReference type="ARBA" id="ARBA00023136"/>
    </source>
</evidence>
<dbReference type="Pfam" id="PF04588">
    <property type="entry name" value="HIG_1_N"/>
    <property type="match status" value="1"/>
</dbReference>
<accession>A0A7E5VYN8</accession>
<proteinExistence type="predicted"/>
<dbReference type="FunCoup" id="A0A7E5VYN8">
    <property type="interactions" value="394"/>
</dbReference>
<dbReference type="InParanoid" id="A0A7E5VYN8"/>
<dbReference type="AlphaFoldDB" id="A0A7E5VYN8"/>
<evidence type="ECO:0000313" key="7">
    <source>
        <dbReference type="Proteomes" id="UP000322000"/>
    </source>
</evidence>
<dbReference type="InterPro" id="IPR050355">
    <property type="entry name" value="RCF1"/>
</dbReference>
<keyword evidence="4 5" id="KW-0472">Membrane</keyword>
<sequence length="99" mass="11223">MSEDEPTDLDWVQLRKDMGERVRVETTKEKFYRKFAENPFVPIGCLATAGALSYGLWSFRTGRRKMSQNMMRLRIVAQGFTITALVVGVMMTSAKGLAK</sequence>
<dbReference type="OrthoDB" id="6604018at2759"/>
<feature type="transmembrane region" description="Helical" evidence="5">
    <location>
        <begin position="71"/>
        <end position="91"/>
    </location>
</feature>
<evidence type="ECO:0000256" key="1">
    <source>
        <dbReference type="ARBA" id="ARBA00004325"/>
    </source>
</evidence>
<evidence type="ECO:0000256" key="2">
    <source>
        <dbReference type="ARBA" id="ARBA00022692"/>
    </source>
</evidence>
<evidence type="ECO:0000256" key="3">
    <source>
        <dbReference type="ARBA" id="ARBA00022989"/>
    </source>
</evidence>
<keyword evidence="7" id="KW-1185">Reference proteome</keyword>
<protein>
    <submittedName>
        <fullName evidence="8">HIG1 domain family member 2A, mitochondrial</fullName>
    </submittedName>
</protein>
<dbReference type="InterPro" id="IPR007667">
    <property type="entry name" value="Hypoxia_induced_domain"/>
</dbReference>
<dbReference type="GeneID" id="113497877"/>
<dbReference type="RefSeq" id="XP_026733440.1">
    <property type="nucleotide sequence ID" value="XM_026877639.1"/>
</dbReference>
<reference evidence="8" key="1">
    <citation type="submission" date="2025-08" db="UniProtKB">
        <authorList>
            <consortium name="RefSeq"/>
        </authorList>
    </citation>
    <scope>IDENTIFICATION</scope>
</reference>
<comment type="subcellular location">
    <subcellularLocation>
        <location evidence="1">Mitochondrion membrane</location>
    </subcellularLocation>
</comment>
<feature type="domain" description="HIG1" evidence="6">
    <location>
        <begin position="12"/>
        <end position="99"/>
    </location>
</feature>
<keyword evidence="2 5" id="KW-0812">Transmembrane</keyword>
<evidence type="ECO:0000313" key="8">
    <source>
        <dbReference type="RefSeq" id="XP_026733440.1"/>
    </source>
</evidence>
<dbReference type="PROSITE" id="PS51503">
    <property type="entry name" value="HIG1"/>
    <property type="match status" value="1"/>
</dbReference>
<organism evidence="7 8">
    <name type="scientific">Trichoplusia ni</name>
    <name type="common">Cabbage looper</name>
    <dbReference type="NCBI Taxonomy" id="7111"/>
    <lineage>
        <taxon>Eukaryota</taxon>
        <taxon>Metazoa</taxon>
        <taxon>Ecdysozoa</taxon>
        <taxon>Arthropoda</taxon>
        <taxon>Hexapoda</taxon>
        <taxon>Insecta</taxon>
        <taxon>Pterygota</taxon>
        <taxon>Neoptera</taxon>
        <taxon>Endopterygota</taxon>
        <taxon>Lepidoptera</taxon>
        <taxon>Glossata</taxon>
        <taxon>Ditrysia</taxon>
        <taxon>Noctuoidea</taxon>
        <taxon>Noctuidae</taxon>
        <taxon>Plusiinae</taxon>
        <taxon>Trichoplusia</taxon>
    </lineage>
</organism>
<dbReference type="GO" id="GO:0031966">
    <property type="term" value="C:mitochondrial membrane"/>
    <property type="evidence" value="ECO:0007669"/>
    <property type="project" value="UniProtKB-SubCell"/>
</dbReference>
<dbReference type="PANTHER" id="PTHR12297:SF18">
    <property type="entry name" value="HIG1 DOMAIN FAMILY MEMBER 2A"/>
    <property type="match status" value="1"/>
</dbReference>
<dbReference type="Proteomes" id="UP000322000">
    <property type="component" value="Chromosome 10"/>
</dbReference>
<dbReference type="PANTHER" id="PTHR12297">
    <property type="entry name" value="HYPOXIA-INDUCBILE GENE 1 HIG1 -RELATED"/>
    <property type="match status" value="1"/>
</dbReference>
<evidence type="ECO:0000256" key="5">
    <source>
        <dbReference type="SAM" id="Phobius"/>
    </source>
</evidence>
<name>A0A7E5VYN8_TRINI</name>
<feature type="transmembrane region" description="Helical" evidence="5">
    <location>
        <begin position="40"/>
        <end position="59"/>
    </location>
</feature>
<dbReference type="Gene3D" id="6.10.140.1320">
    <property type="match status" value="1"/>
</dbReference>
<keyword evidence="3 5" id="KW-1133">Transmembrane helix</keyword>
<dbReference type="GO" id="GO:0097250">
    <property type="term" value="P:mitochondrial respirasome assembly"/>
    <property type="evidence" value="ECO:0007669"/>
    <property type="project" value="TreeGrafter"/>
</dbReference>